<dbReference type="SMART" id="SM00387">
    <property type="entry name" value="HATPase_c"/>
    <property type="match status" value="1"/>
</dbReference>
<feature type="domain" description="PAS" evidence="12">
    <location>
        <begin position="271"/>
        <end position="341"/>
    </location>
</feature>
<dbReference type="PROSITE" id="PS50112">
    <property type="entry name" value="PAS"/>
    <property type="match status" value="1"/>
</dbReference>
<dbReference type="Gene3D" id="3.30.565.10">
    <property type="entry name" value="Histidine kinase-like ATPase, C-terminal domain"/>
    <property type="match status" value="1"/>
</dbReference>
<keyword evidence="14" id="KW-1185">Reference proteome</keyword>
<dbReference type="InterPro" id="IPR013655">
    <property type="entry name" value="PAS_fold_3"/>
</dbReference>
<dbReference type="EC" id="2.7.13.3" evidence="2"/>
<keyword evidence="4" id="KW-0808">Transferase</keyword>
<dbReference type="PANTHER" id="PTHR43065">
    <property type="entry name" value="SENSOR HISTIDINE KINASE"/>
    <property type="match status" value="1"/>
</dbReference>
<keyword evidence="9" id="KW-0175">Coiled coil</keyword>
<dbReference type="STRING" id="572480.Arnit_2737"/>
<evidence type="ECO:0000256" key="1">
    <source>
        <dbReference type="ARBA" id="ARBA00000085"/>
    </source>
</evidence>
<evidence type="ECO:0000256" key="5">
    <source>
        <dbReference type="ARBA" id="ARBA00022741"/>
    </source>
</evidence>
<dbReference type="Proteomes" id="UP000000939">
    <property type="component" value="Chromosome"/>
</dbReference>
<dbReference type="CDD" id="cd00082">
    <property type="entry name" value="HisKA"/>
    <property type="match status" value="1"/>
</dbReference>
<dbReference type="InterPro" id="IPR004358">
    <property type="entry name" value="Sig_transdc_His_kin-like_C"/>
</dbReference>
<dbReference type="GO" id="GO:0000155">
    <property type="term" value="F:phosphorelay sensor kinase activity"/>
    <property type="evidence" value="ECO:0007669"/>
    <property type="project" value="InterPro"/>
</dbReference>
<dbReference type="SUPFAM" id="SSF55874">
    <property type="entry name" value="ATPase domain of HSP90 chaperone/DNA topoisomerase II/histidine kinase"/>
    <property type="match status" value="1"/>
</dbReference>
<dbReference type="CDD" id="cd00130">
    <property type="entry name" value="PAS"/>
    <property type="match status" value="1"/>
</dbReference>
<dbReference type="PROSITE" id="PS50109">
    <property type="entry name" value="HIS_KIN"/>
    <property type="match status" value="1"/>
</dbReference>
<keyword evidence="5" id="KW-0547">Nucleotide-binding</keyword>
<dbReference type="Pfam" id="PF00512">
    <property type="entry name" value="HisKA"/>
    <property type="match status" value="1"/>
</dbReference>
<feature type="coiled-coil region" evidence="9">
    <location>
        <begin position="247"/>
        <end position="281"/>
    </location>
</feature>
<evidence type="ECO:0000256" key="7">
    <source>
        <dbReference type="ARBA" id="ARBA00022840"/>
    </source>
</evidence>
<feature type="transmembrane region" description="Helical" evidence="10">
    <location>
        <begin position="7"/>
        <end position="26"/>
    </location>
</feature>
<evidence type="ECO:0000256" key="9">
    <source>
        <dbReference type="SAM" id="Coils"/>
    </source>
</evidence>
<evidence type="ECO:0000313" key="14">
    <source>
        <dbReference type="Proteomes" id="UP000000939"/>
    </source>
</evidence>
<dbReference type="AlphaFoldDB" id="D5V6W5"/>
<evidence type="ECO:0000259" key="12">
    <source>
        <dbReference type="PROSITE" id="PS50112"/>
    </source>
</evidence>
<evidence type="ECO:0000256" key="3">
    <source>
        <dbReference type="ARBA" id="ARBA00022553"/>
    </source>
</evidence>
<evidence type="ECO:0000259" key="11">
    <source>
        <dbReference type="PROSITE" id="PS50109"/>
    </source>
</evidence>
<dbReference type="Gene3D" id="1.10.287.130">
    <property type="match status" value="1"/>
</dbReference>
<evidence type="ECO:0000256" key="6">
    <source>
        <dbReference type="ARBA" id="ARBA00022777"/>
    </source>
</evidence>
<dbReference type="InterPro" id="IPR036890">
    <property type="entry name" value="HATPase_C_sf"/>
</dbReference>
<dbReference type="SUPFAM" id="SSF47384">
    <property type="entry name" value="Homodimeric domain of signal transducing histidine kinase"/>
    <property type="match status" value="1"/>
</dbReference>
<evidence type="ECO:0000256" key="2">
    <source>
        <dbReference type="ARBA" id="ARBA00012438"/>
    </source>
</evidence>
<dbReference type="PANTHER" id="PTHR43065:SF10">
    <property type="entry name" value="PEROXIDE STRESS-ACTIVATED HISTIDINE KINASE MAK3"/>
    <property type="match status" value="1"/>
</dbReference>
<name>D5V6W5_ARCNC</name>
<dbReference type="NCBIfam" id="TIGR00229">
    <property type="entry name" value="sensory_box"/>
    <property type="match status" value="1"/>
</dbReference>
<evidence type="ECO:0000256" key="4">
    <source>
        <dbReference type="ARBA" id="ARBA00022679"/>
    </source>
</evidence>
<evidence type="ECO:0000313" key="13">
    <source>
        <dbReference type="EMBL" id="ADG94385.1"/>
    </source>
</evidence>
<keyword evidence="6 13" id="KW-0418">Kinase</keyword>
<dbReference type="Pfam" id="PF08447">
    <property type="entry name" value="PAS_3"/>
    <property type="match status" value="1"/>
</dbReference>
<feature type="domain" description="Histidine kinase" evidence="11">
    <location>
        <begin position="405"/>
        <end position="625"/>
    </location>
</feature>
<feature type="transmembrane region" description="Helical" evidence="10">
    <location>
        <begin position="228"/>
        <end position="246"/>
    </location>
</feature>
<dbReference type="GO" id="GO:0005524">
    <property type="term" value="F:ATP binding"/>
    <property type="evidence" value="ECO:0007669"/>
    <property type="project" value="UniProtKB-KW"/>
</dbReference>
<dbReference type="Pfam" id="PF08269">
    <property type="entry name" value="dCache_2"/>
    <property type="match status" value="1"/>
</dbReference>
<keyword evidence="10" id="KW-0812">Transmembrane</keyword>
<keyword evidence="10" id="KW-1133">Transmembrane helix</keyword>
<keyword evidence="7" id="KW-0067">ATP-binding</keyword>
<dbReference type="SMART" id="SM00091">
    <property type="entry name" value="PAS"/>
    <property type="match status" value="1"/>
</dbReference>
<dbReference type="SMART" id="SM00388">
    <property type="entry name" value="HisKA"/>
    <property type="match status" value="1"/>
</dbReference>
<organism evidence="13 14">
    <name type="scientific">Arcobacter nitrofigilis (strain ATCC 33309 / DSM 7299 / CCUG 15893 / LMG 7604 / NCTC 12251 / CI)</name>
    <name type="common">Campylobacter nitrofigilis</name>
    <dbReference type="NCBI Taxonomy" id="572480"/>
    <lineage>
        <taxon>Bacteria</taxon>
        <taxon>Pseudomonadati</taxon>
        <taxon>Campylobacterota</taxon>
        <taxon>Epsilonproteobacteria</taxon>
        <taxon>Campylobacterales</taxon>
        <taxon>Arcobacteraceae</taxon>
        <taxon>Arcobacter</taxon>
    </lineage>
</organism>
<accession>D5V6W5</accession>
<dbReference type="InterPro" id="IPR003594">
    <property type="entry name" value="HATPase_dom"/>
</dbReference>
<evidence type="ECO:0000256" key="8">
    <source>
        <dbReference type="ARBA" id="ARBA00023012"/>
    </source>
</evidence>
<keyword evidence="3" id="KW-0597">Phosphoprotein</keyword>
<keyword evidence="10" id="KW-0472">Membrane</keyword>
<keyword evidence="8" id="KW-0902">Two-component regulatory system</keyword>
<dbReference type="InterPro" id="IPR000014">
    <property type="entry name" value="PAS"/>
</dbReference>
<dbReference type="CDD" id="cd00075">
    <property type="entry name" value="HATPase"/>
    <property type="match status" value="1"/>
</dbReference>
<dbReference type="InterPro" id="IPR003661">
    <property type="entry name" value="HisK_dim/P_dom"/>
</dbReference>
<proteinExistence type="predicted"/>
<protein>
    <recommendedName>
        <fullName evidence="2">histidine kinase</fullName>
        <ecNumber evidence="2">2.7.13.3</ecNumber>
    </recommendedName>
</protein>
<dbReference type="InterPro" id="IPR035965">
    <property type="entry name" value="PAS-like_dom_sf"/>
</dbReference>
<dbReference type="Gene3D" id="3.30.450.20">
    <property type="entry name" value="PAS domain"/>
    <property type="match status" value="2"/>
</dbReference>
<dbReference type="Pfam" id="PF02518">
    <property type="entry name" value="HATPase_c"/>
    <property type="match status" value="1"/>
</dbReference>
<dbReference type="RefSeq" id="WP_013136530.1">
    <property type="nucleotide sequence ID" value="NC_014166.1"/>
</dbReference>
<dbReference type="EMBL" id="CP001999">
    <property type="protein sequence ID" value="ADG94385.1"/>
    <property type="molecule type" value="Genomic_DNA"/>
</dbReference>
<dbReference type="KEGG" id="ant:Arnit_2737"/>
<dbReference type="HOGENOM" id="CLU_000445_133_1_7"/>
<gene>
    <name evidence="13" type="ordered locus">Arnit_2737</name>
</gene>
<dbReference type="InterPro" id="IPR036097">
    <property type="entry name" value="HisK_dim/P_sf"/>
</dbReference>
<dbReference type="OrthoDB" id="5365412at2"/>
<dbReference type="PRINTS" id="PR00344">
    <property type="entry name" value="BCTRLSENSOR"/>
</dbReference>
<dbReference type="eggNOG" id="COG4191">
    <property type="taxonomic scope" value="Bacteria"/>
</dbReference>
<reference evidence="13 14" key="1">
    <citation type="journal article" date="2010" name="Stand. Genomic Sci.">
        <title>Complete genome sequence of Arcobacter nitrofigilis type strain (CI).</title>
        <authorList>
            <person name="Pati A."/>
            <person name="Gronow S."/>
            <person name="Lapidus A."/>
            <person name="Copeland A."/>
            <person name="Glavina Del Rio T."/>
            <person name="Nolan M."/>
            <person name="Lucas S."/>
            <person name="Tice H."/>
            <person name="Cheng J.F."/>
            <person name="Han C."/>
            <person name="Chertkov O."/>
            <person name="Bruce D."/>
            <person name="Tapia R."/>
            <person name="Goodwin L."/>
            <person name="Pitluck S."/>
            <person name="Liolios K."/>
            <person name="Ivanova N."/>
            <person name="Mavromatis K."/>
            <person name="Chen A."/>
            <person name="Palaniappan K."/>
            <person name="Land M."/>
            <person name="Hauser L."/>
            <person name="Chang Y.J."/>
            <person name="Jeffries C.D."/>
            <person name="Detter J.C."/>
            <person name="Rohde M."/>
            <person name="Goker M."/>
            <person name="Bristow J."/>
            <person name="Eisen J.A."/>
            <person name="Markowitz V."/>
            <person name="Hugenholtz P."/>
            <person name="Klenk H.P."/>
            <person name="Kyrpides N.C."/>
        </authorList>
    </citation>
    <scope>NUCLEOTIDE SEQUENCE [LARGE SCALE GENOMIC DNA]</scope>
    <source>
        <strain evidence="14">ATCC 33309 / DSM 7299 / CCUG 15893 / LMG 7604 / NCTC 12251 / CI</strain>
    </source>
</reference>
<dbReference type="SUPFAM" id="SSF55785">
    <property type="entry name" value="PYP-like sensor domain (PAS domain)"/>
    <property type="match status" value="1"/>
</dbReference>
<dbReference type="InterPro" id="IPR004010">
    <property type="entry name" value="Double_Cache_2"/>
</dbReference>
<dbReference type="InterPro" id="IPR005467">
    <property type="entry name" value="His_kinase_dom"/>
</dbReference>
<comment type="catalytic activity">
    <reaction evidence="1">
        <text>ATP + protein L-histidine = ADP + protein N-phospho-L-histidine.</text>
        <dbReference type="EC" id="2.7.13.3"/>
    </reaction>
</comment>
<evidence type="ECO:0000256" key="10">
    <source>
        <dbReference type="SAM" id="Phobius"/>
    </source>
</evidence>
<sequence length="625" mass="73433" precursor="true">MKNKLNILIFSSIFLILTLFSISIYLDIQYQNDLLNKQLTTLESSIKNEYKQRLKESINSTIVYIDTMYKHLIKEQKNHLKLNTKNKRILIDETRKYLYNNIQDMLRYTWINKIINYKGGDNFAIRLIHPNLKHTEGSFLSTKTKDIKGNLPYLEELNGIKKDKEIYYTYYFKQLNTLEATEKLSYAKLYKKMDWIIVTGIPLNSLNELIKNEKDYLKRIHKKDTYTLTFYRGIILVLFILILLILRKKLILTLNENEKLNEKLEKKLKNVETNFNKFFELPINIFLISDLKGKILQINSGWEKILGYKAEELVNTNYLDLVHPHDIDKTLIAMKELEQGHDLLFFENRYKHKNGSYKTLAWSANVLQENGLIYGSALNITELKEKSEIIYQQSKMAAIGEMTANISHQWRQPLSVISTASSGLLLKKSIDDLDDEFLINTLEQITQSTQYLSDTIEDFRNFYTPTREKTEFKIEHVVKKTLNLVKKRYENENIKIIKNISDITIVNFENQFLQVLINLLNNARDQLCKSKDINKLIFINAYKKDTKVIFEIIDNGGGIKEDIIDKIFEPYFTTKDKSIGTGIGLYMSEEIIVKHFEGQIKVENHTFSYKDKEYVGAKFTIEFNN</sequence>